<reference evidence="2" key="1">
    <citation type="submission" date="2010-04" db="EMBL/GenBank/DDBJ databases">
        <title>Complete genome sequence of Nitrosococcus halophilus Nc4, a salt-adapted, aerobic obligate ammonia-oxidizing sulfur purple bacterium.</title>
        <authorList>
            <consortium name="US DOE Joint Genome Institute"/>
            <person name="Campbell M.A."/>
            <person name="Malfatti S.A."/>
            <person name="Chain P.S.G."/>
            <person name="Heidelberg J.F."/>
            <person name="Ward B.B."/>
            <person name="Klotz M.G."/>
        </authorList>
    </citation>
    <scope>NUCLEOTIDE SEQUENCE [LARGE SCALE GENOMIC DNA]</scope>
    <source>
        <strain evidence="2">Nc4</strain>
    </source>
</reference>
<evidence type="ECO:0000313" key="1">
    <source>
        <dbReference type="EMBL" id="ADE15795.1"/>
    </source>
</evidence>
<accession>D5BXB2</accession>
<proteinExistence type="predicted"/>
<dbReference type="Proteomes" id="UP000001844">
    <property type="component" value="Chromosome"/>
</dbReference>
<gene>
    <name evidence="1" type="ordered locus">Nhal_2722</name>
</gene>
<sequence>MIAGVSATAGQFLDTALAIGLGQCPIRQGAGNATIAVIKGVQGEQPEMIESGAQQRVKGGIFAALVEPVDEGV</sequence>
<dbReference type="AlphaFoldDB" id="D5BXB2"/>
<organism evidence="1 2">
    <name type="scientific">Nitrosococcus halophilus (strain Nc4)</name>
    <dbReference type="NCBI Taxonomy" id="472759"/>
    <lineage>
        <taxon>Bacteria</taxon>
        <taxon>Pseudomonadati</taxon>
        <taxon>Pseudomonadota</taxon>
        <taxon>Gammaproteobacteria</taxon>
        <taxon>Chromatiales</taxon>
        <taxon>Chromatiaceae</taxon>
        <taxon>Nitrosococcus</taxon>
    </lineage>
</organism>
<evidence type="ECO:0000313" key="2">
    <source>
        <dbReference type="Proteomes" id="UP000001844"/>
    </source>
</evidence>
<dbReference type="EMBL" id="CP001798">
    <property type="protein sequence ID" value="ADE15795.1"/>
    <property type="molecule type" value="Genomic_DNA"/>
</dbReference>
<name>D5BXB2_NITHN</name>
<keyword evidence="2" id="KW-1185">Reference proteome</keyword>
<protein>
    <submittedName>
        <fullName evidence="1">Uncharacterized protein</fullName>
    </submittedName>
</protein>
<dbReference type="KEGG" id="nhl:Nhal_2722"/>
<dbReference type="HOGENOM" id="CLU_2700993_0_0_6"/>
<dbReference type="STRING" id="472759.Nhal_2722"/>